<keyword evidence="4" id="KW-0808">Transferase</keyword>
<keyword evidence="5 12" id="KW-0812">Transmembrane</keyword>
<dbReference type="AlphaFoldDB" id="A0A415EN15"/>
<comment type="subcellular location">
    <subcellularLocation>
        <location evidence="1">Cell membrane</location>
        <topology evidence="1">Multi-pass membrane protein</topology>
    </subcellularLocation>
</comment>
<feature type="domain" description="Single cache" evidence="14">
    <location>
        <begin position="35"/>
        <end position="164"/>
    </location>
</feature>
<evidence type="ECO:0000256" key="1">
    <source>
        <dbReference type="ARBA" id="ARBA00004651"/>
    </source>
</evidence>
<keyword evidence="2" id="KW-1003">Cell membrane</keyword>
<evidence type="ECO:0000256" key="7">
    <source>
        <dbReference type="ARBA" id="ARBA00022777"/>
    </source>
</evidence>
<feature type="transmembrane region" description="Helical" evidence="12">
    <location>
        <begin position="176"/>
        <end position="195"/>
    </location>
</feature>
<dbReference type="SUPFAM" id="SSF55890">
    <property type="entry name" value="Sporulation response regulatory protein Spo0B"/>
    <property type="match status" value="1"/>
</dbReference>
<dbReference type="Gene3D" id="1.10.287.130">
    <property type="match status" value="1"/>
</dbReference>
<evidence type="ECO:0000256" key="4">
    <source>
        <dbReference type="ARBA" id="ARBA00022679"/>
    </source>
</evidence>
<keyword evidence="11 12" id="KW-0472">Membrane</keyword>
<feature type="transmembrane region" description="Helical" evidence="12">
    <location>
        <begin position="6"/>
        <end position="31"/>
    </location>
</feature>
<evidence type="ECO:0000256" key="11">
    <source>
        <dbReference type="ARBA" id="ARBA00023136"/>
    </source>
</evidence>
<dbReference type="InterPro" id="IPR039506">
    <property type="entry name" value="SPOB_a"/>
</dbReference>
<dbReference type="Gene3D" id="3.30.450.20">
    <property type="entry name" value="PAS domain"/>
    <property type="match status" value="2"/>
</dbReference>
<evidence type="ECO:0000259" key="14">
    <source>
        <dbReference type="Pfam" id="PF17203"/>
    </source>
</evidence>
<keyword evidence="9 12" id="KW-1133">Transmembrane helix</keyword>
<organism evidence="15 16">
    <name type="scientific">Enterococcus casseliflavus</name>
    <name type="common">Enterococcus flavescens</name>
    <dbReference type="NCBI Taxonomy" id="37734"/>
    <lineage>
        <taxon>Bacteria</taxon>
        <taxon>Bacillati</taxon>
        <taxon>Bacillota</taxon>
        <taxon>Bacilli</taxon>
        <taxon>Lactobacillales</taxon>
        <taxon>Enterococcaceae</taxon>
        <taxon>Enterococcus</taxon>
    </lineage>
</organism>
<keyword evidence="6" id="KW-0547">Nucleotide-binding</keyword>
<name>A0A415EN15_ENTCA</name>
<dbReference type="Pfam" id="PF17203">
    <property type="entry name" value="sCache_3_2"/>
    <property type="match status" value="1"/>
</dbReference>
<evidence type="ECO:0000256" key="3">
    <source>
        <dbReference type="ARBA" id="ARBA00022553"/>
    </source>
</evidence>
<evidence type="ECO:0000256" key="9">
    <source>
        <dbReference type="ARBA" id="ARBA00022989"/>
    </source>
</evidence>
<comment type="caution">
    <text evidence="15">The sequence shown here is derived from an EMBL/GenBank/DDBJ whole genome shotgun (WGS) entry which is preliminary data.</text>
</comment>
<keyword evidence="8" id="KW-0067">ATP-binding</keyword>
<keyword evidence="7 15" id="KW-0418">Kinase</keyword>
<dbReference type="GO" id="GO:0005886">
    <property type="term" value="C:plasma membrane"/>
    <property type="evidence" value="ECO:0007669"/>
    <property type="project" value="UniProtKB-SubCell"/>
</dbReference>
<evidence type="ECO:0000256" key="8">
    <source>
        <dbReference type="ARBA" id="ARBA00022840"/>
    </source>
</evidence>
<keyword evidence="10" id="KW-0902">Two-component regulatory system</keyword>
<protein>
    <submittedName>
        <fullName evidence="15">Sensor histidine kinase</fullName>
    </submittedName>
</protein>
<evidence type="ECO:0000256" key="10">
    <source>
        <dbReference type="ARBA" id="ARBA00023012"/>
    </source>
</evidence>
<dbReference type="InterPro" id="IPR029151">
    <property type="entry name" value="Sensor-like_sf"/>
</dbReference>
<proteinExistence type="predicted"/>
<evidence type="ECO:0000313" key="16">
    <source>
        <dbReference type="Proteomes" id="UP000286288"/>
    </source>
</evidence>
<dbReference type="GO" id="GO:0000155">
    <property type="term" value="F:phosphorelay sensor kinase activity"/>
    <property type="evidence" value="ECO:0007669"/>
    <property type="project" value="InterPro"/>
</dbReference>
<keyword evidence="3" id="KW-0597">Phosphoprotein</keyword>
<dbReference type="SUPFAM" id="SSF103190">
    <property type="entry name" value="Sensory domain-like"/>
    <property type="match status" value="1"/>
</dbReference>
<dbReference type="InterPro" id="IPR016120">
    <property type="entry name" value="Sig_transdc_His_kin_SpoOB"/>
</dbReference>
<gene>
    <name evidence="15" type="ORF">DW084_17065</name>
</gene>
<dbReference type="EMBL" id="QRMZ01000033">
    <property type="protein sequence ID" value="RHK03663.1"/>
    <property type="molecule type" value="Genomic_DNA"/>
</dbReference>
<evidence type="ECO:0000256" key="5">
    <source>
        <dbReference type="ARBA" id="ARBA00022692"/>
    </source>
</evidence>
<evidence type="ECO:0000256" key="2">
    <source>
        <dbReference type="ARBA" id="ARBA00022475"/>
    </source>
</evidence>
<dbReference type="Proteomes" id="UP000286288">
    <property type="component" value="Unassembled WGS sequence"/>
</dbReference>
<reference evidence="15 16" key="1">
    <citation type="submission" date="2018-08" db="EMBL/GenBank/DDBJ databases">
        <title>A genome reference for cultivated species of the human gut microbiota.</title>
        <authorList>
            <person name="Zou Y."/>
            <person name="Xue W."/>
            <person name="Luo G."/>
        </authorList>
    </citation>
    <scope>NUCLEOTIDE SEQUENCE [LARGE SCALE GENOMIC DNA]</scope>
    <source>
        <strain evidence="15 16">AF48-16</strain>
    </source>
</reference>
<evidence type="ECO:0000256" key="12">
    <source>
        <dbReference type="SAM" id="Phobius"/>
    </source>
</evidence>
<dbReference type="Pfam" id="PF14689">
    <property type="entry name" value="SPOB_a"/>
    <property type="match status" value="1"/>
</dbReference>
<sequence>MRERPVRLWVLLVGIFTSTLCIVLTLFYVLMMMEQKEQMHRDEETLLLSIGRQLASEAEVKQALREKKASPQLQSYTNELAKNYGLDFIVLMDQDAIRITHPDPEKIGQPFTGGDETPAIEGKESLSIGNGTLGQSLRGFVPVKEDGEQLGVVALGIKMTSLQSLILLSQKGYRKALFISLLLGGGIALFVAFYLKRQLHNLEPQEISRLLEERNSMLEETKDVVFVLDLAKNILLANRAATALPLATASEDGLVGQSLLTILPALQHVDFDKKQERLVQQEGQDYVFSSAPIIVRNQQIGHIIFLRNATESLFIADQLANTTAYATALQSQAHEFMNKLHVIYGLVDLEAYEELTIYLDDILKPEKEFAHRLAILIKNPLLAGFLIGERQKFLEKKCQLLVEIFPEIPQGAVAHETKVLLNLYQYMHHLLLQKHLTQEVFMKIEYQENQLQTSWQLAEEMLTPAEQVTLQQVGYFQQLLHEVNGTITFQEAQGVLEVTVTNDYRKEQL</sequence>
<dbReference type="InterPro" id="IPR033463">
    <property type="entry name" value="sCache_3"/>
</dbReference>
<dbReference type="GO" id="GO:0005524">
    <property type="term" value="F:ATP binding"/>
    <property type="evidence" value="ECO:0007669"/>
    <property type="project" value="UniProtKB-KW"/>
</dbReference>
<accession>A0A415EN15</accession>
<evidence type="ECO:0000313" key="15">
    <source>
        <dbReference type="EMBL" id="RHK03663.1"/>
    </source>
</evidence>
<evidence type="ECO:0000256" key="6">
    <source>
        <dbReference type="ARBA" id="ARBA00022741"/>
    </source>
</evidence>
<feature type="domain" description="SpoOB alpha-helical" evidence="13">
    <location>
        <begin position="322"/>
        <end position="364"/>
    </location>
</feature>
<evidence type="ECO:0000259" key="13">
    <source>
        <dbReference type="Pfam" id="PF14689"/>
    </source>
</evidence>